<dbReference type="Proteomes" id="UP000029857">
    <property type="component" value="Unassembled WGS sequence"/>
</dbReference>
<protein>
    <submittedName>
        <fullName evidence="1">Uncharacterized protein</fullName>
    </submittedName>
</protein>
<proteinExistence type="predicted"/>
<dbReference type="AlphaFoldDB" id="A0A4V6I679"/>
<dbReference type="RefSeq" id="WP_138154551.1">
    <property type="nucleotide sequence ID" value="NZ_CAMCCI010000009.1"/>
</dbReference>
<organism evidence="1 2">
    <name type="scientific">Helicobacter bilis</name>
    <dbReference type="NCBI Taxonomy" id="37372"/>
    <lineage>
        <taxon>Bacteria</taxon>
        <taxon>Pseudomonadati</taxon>
        <taxon>Campylobacterota</taxon>
        <taxon>Epsilonproteobacteria</taxon>
        <taxon>Campylobacterales</taxon>
        <taxon>Helicobacteraceae</taxon>
        <taxon>Helicobacter</taxon>
    </lineage>
</organism>
<sequence length="98" mass="11398">MYSSYECVVLRTLLRESSLFCSVMYYIYTLSQKSSITLKIASQYFRTENLLCAFMFCAAFCGLYAQHDKVETKTDSSICIIAFCRANCLRNVRDFLKF</sequence>
<dbReference type="EMBL" id="JRPJ02000006">
    <property type="protein sequence ID" value="TLE11429.1"/>
    <property type="molecule type" value="Genomic_DNA"/>
</dbReference>
<gene>
    <name evidence="1" type="ORF">LS79_003120</name>
</gene>
<accession>A0A4V6I679</accession>
<evidence type="ECO:0000313" key="1">
    <source>
        <dbReference type="EMBL" id="TLE11429.1"/>
    </source>
</evidence>
<comment type="caution">
    <text evidence="1">The sequence shown here is derived from an EMBL/GenBank/DDBJ whole genome shotgun (WGS) entry which is preliminary data.</text>
</comment>
<name>A0A4V6I679_9HELI</name>
<reference evidence="1 2" key="1">
    <citation type="journal article" date="2014" name="Genome Announc.">
        <title>Draft genome sequences of eight enterohepatic helicobacter species isolated from both laboratory and wild rodents.</title>
        <authorList>
            <person name="Sheh A."/>
            <person name="Shen Z."/>
            <person name="Fox J.G."/>
        </authorList>
    </citation>
    <scope>NUCLEOTIDE SEQUENCE [LARGE SCALE GENOMIC DNA]</scope>
    <source>
        <strain evidence="1 2">ATCC 49320</strain>
    </source>
</reference>
<evidence type="ECO:0000313" key="2">
    <source>
        <dbReference type="Proteomes" id="UP000029857"/>
    </source>
</evidence>